<dbReference type="PRINTS" id="PR00061">
    <property type="entry name" value="RIBOSOMALL19"/>
</dbReference>
<keyword evidence="3" id="KW-0687">Ribonucleoprotein</keyword>
<keyword evidence="6" id="KW-1185">Reference proteome</keyword>
<sequence>MLRPLVARAAAHLAPVAVLPRVAVRTVASTAVRRGEAPEQEQGTFDKRLMTATEPAYPFASHIVARSHAAPKTDSVRAPPPQVKHNSRGVMPRVDAQLTAELDPDEKIARLFSRRSPDCIPPGSIVMVESYLSAARTSTTTFAGVLIAVRRAGIATTFLLRTIAHKLGVEMRFHAYSPMIKDIKVIQRADAKKGQPGLLRTRRAKLYYMRRSEDRRVNSVANVVKQYRAAEQKRADASKDTTRRGRAGRA</sequence>
<reference evidence="5" key="1">
    <citation type="submission" date="2023-03" db="EMBL/GenBank/DDBJ databases">
        <title>Mating type loci evolution in Malassezia.</title>
        <authorList>
            <person name="Coelho M.A."/>
        </authorList>
    </citation>
    <scope>NUCLEOTIDE SEQUENCE</scope>
    <source>
        <strain evidence="5">CBS 10434</strain>
    </source>
</reference>
<proteinExistence type="inferred from homology"/>
<dbReference type="GO" id="GO:0006412">
    <property type="term" value="P:translation"/>
    <property type="evidence" value="ECO:0007669"/>
    <property type="project" value="InterPro"/>
</dbReference>
<dbReference type="EMBL" id="CP119913">
    <property type="protein sequence ID" value="WFD20753.1"/>
    <property type="molecule type" value="Genomic_DNA"/>
</dbReference>
<comment type="similarity">
    <text evidence="1">Belongs to the bacterial ribosomal protein bL19 family.</text>
</comment>
<evidence type="ECO:0000256" key="4">
    <source>
        <dbReference type="SAM" id="MobiDB-lite"/>
    </source>
</evidence>
<dbReference type="Gene3D" id="2.30.30.790">
    <property type="match status" value="1"/>
</dbReference>
<keyword evidence="2" id="KW-0689">Ribosomal protein</keyword>
<dbReference type="GO" id="GO:0005762">
    <property type="term" value="C:mitochondrial large ribosomal subunit"/>
    <property type="evidence" value="ECO:0007669"/>
    <property type="project" value="TreeGrafter"/>
</dbReference>
<feature type="region of interest" description="Disordered" evidence="4">
    <location>
        <begin position="230"/>
        <end position="250"/>
    </location>
</feature>
<evidence type="ECO:0000256" key="2">
    <source>
        <dbReference type="ARBA" id="ARBA00022980"/>
    </source>
</evidence>
<dbReference type="Pfam" id="PF01245">
    <property type="entry name" value="Ribosomal_L19"/>
    <property type="match status" value="1"/>
</dbReference>
<dbReference type="PANTHER" id="PTHR15680:SF9">
    <property type="entry name" value="LARGE RIBOSOMAL SUBUNIT PROTEIN BL19M"/>
    <property type="match status" value="1"/>
</dbReference>
<dbReference type="GO" id="GO:0003735">
    <property type="term" value="F:structural constituent of ribosome"/>
    <property type="evidence" value="ECO:0007669"/>
    <property type="project" value="InterPro"/>
</dbReference>
<evidence type="ECO:0000256" key="1">
    <source>
        <dbReference type="ARBA" id="ARBA00005781"/>
    </source>
</evidence>
<dbReference type="InterPro" id="IPR038657">
    <property type="entry name" value="Ribosomal_bL19_sf"/>
</dbReference>
<name>A0AAF0IXV0_9BASI</name>
<gene>
    <name evidence="5" type="ORF">MCAP1_003006</name>
</gene>
<evidence type="ECO:0000313" key="6">
    <source>
        <dbReference type="Proteomes" id="UP001220961"/>
    </source>
</evidence>
<dbReference type="PANTHER" id="PTHR15680">
    <property type="entry name" value="RIBOSOMAL PROTEIN L19"/>
    <property type="match status" value="1"/>
</dbReference>
<evidence type="ECO:0000313" key="5">
    <source>
        <dbReference type="EMBL" id="WFD20753.1"/>
    </source>
</evidence>
<organism evidence="5 6">
    <name type="scientific">Malassezia caprae</name>
    <dbReference type="NCBI Taxonomy" id="1381934"/>
    <lineage>
        <taxon>Eukaryota</taxon>
        <taxon>Fungi</taxon>
        <taxon>Dikarya</taxon>
        <taxon>Basidiomycota</taxon>
        <taxon>Ustilaginomycotina</taxon>
        <taxon>Malasseziomycetes</taxon>
        <taxon>Malasseziales</taxon>
        <taxon>Malasseziaceae</taxon>
        <taxon>Malassezia</taxon>
    </lineage>
</organism>
<dbReference type="InterPro" id="IPR001857">
    <property type="entry name" value="Ribosomal_bL19"/>
</dbReference>
<protein>
    <recommendedName>
        <fullName evidence="7">50S ribosomal protein L19</fullName>
    </recommendedName>
</protein>
<evidence type="ECO:0008006" key="7">
    <source>
        <dbReference type="Google" id="ProtNLM"/>
    </source>
</evidence>
<evidence type="ECO:0000256" key="3">
    <source>
        <dbReference type="ARBA" id="ARBA00023274"/>
    </source>
</evidence>
<accession>A0AAF0IXV0</accession>
<dbReference type="SUPFAM" id="SSF50104">
    <property type="entry name" value="Translation proteins SH3-like domain"/>
    <property type="match status" value="1"/>
</dbReference>
<feature type="compositionally biased region" description="Basic and acidic residues" evidence="4">
    <location>
        <begin position="230"/>
        <end position="243"/>
    </location>
</feature>
<dbReference type="Proteomes" id="UP001220961">
    <property type="component" value="Chromosome 6"/>
</dbReference>
<dbReference type="AlphaFoldDB" id="A0AAF0IXV0"/>
<dbReference type="InterPro" id="IPR008991">
    <property type="entry name" value="Translation_prot_SH3-like_sf"/>
</dbReference>